<keyword evidence="1" id="KW-0732">Signal</keyword>
<evidence type="ECO:0000313" key="3">
    <source>
        <dbReference type="Proteomes" id="UP001652503"/>
    </source>
</evidence>
<dbReference type="EMBL" id="JAOWLA010000007">
    <property type="protein sequence ID" value="MCV2864846.1"/>
    <property type="molecule type" value="Genomic_DNA"/>
</dbReference>
<sequence>MSVVLNLALAFVNFVLQPIWKAAAVATAVATTKTAAKASEKTAVAKTKVREKAKGRLRRLTVAVPIAGVAAAAAFEYNDYTEWLEENPEGTVDQYTRETIETTKLVIDEVLDELPAWLSIDREQLIGQMEAVFAQMRSLVGN</sequence>
<organism evidence="2 3">
    <name type="scientific">Albidovulum sediminicola</name>
    <dbReference type="NCBI Taxonomy" id="2984331"/>
    <lineage>
        <taxon>Bacteria</taxon>
        <taxon>Pseudomonadati</taxon>
        <taxon>Pseudomonadota</taxon>
        <taxon>Alphaproteobacteria</taxon>
        <taxon>Rhodobacterales</taxon>
        <taxon>Paracoccaceae</taxon>
        <taxon>Albidovulum</taxon>
    </lineage>
</organism>
<name>A0ABT2Z171_9RHOB</name>
<gene>
    <name evidence="2" type="ORF">OE647_08870</name>
</gene>
<reference evidence="2 3" key="1">
    <citation type="submission" date="2022-10" db="EMBL/GenBank/DDBJ databases">
        <title>Defluviimonas sp. nov., isolated from ocean surface water.</title>
        <authorList>
            <person name="He W."/>
            <person name="Wang L."/>
            <person name="Zhang D.-F."/>
        </authorList>
    </citation>
    <scope>NUCLEOTIDE SEQUENCE [LARGE SCALE GENOMIC DNA]</scope>
    <source>
        <strain evidence="2 3">WL0075</strain>
    </source>
</reference>
<dbReference type="Proteomes" id="UP001652503">
    <property type="component" value="Unassembled WGS sequence"/>
</dbReference>
<accession>A0ABT2Z171</accession>
<feature type="chain" id="PRO_5045721138" evidence="1">
    <location>
        <begin position="23"/>
        <end position="142"/>
    </location>
</feature>
<comment type="caution">
    <text evidence="2">The sequence shown here is derived from an EMBL/GenBank/DDBJ whole genome shotgun (WGS) entry which is preliminary data.</text>
</comment>
<protein>
    <submittedName>
        <fullName evidence="2">Uncharacterized protein</fullName>
    </submittedName>
</protein>
<proteinExistence type="predicted"/>
<evidence type="ECO:0000313" key="2">
    <source>
        <dbReference type="EMBL" id="MCV2864846.1"/>
    </source>
</evidence>
<keyword evidence="3" id="KW-1185">Reference proteome</keyword>
<feature type="signal peptide" evidence="1">
    <location>
        <begin position="1"/>
        <end position="22"/>
    </location>
</feature>
<evidence type="ECO:0000256" key="1">
    <source>
        <dbReference type="SAM" id="SignalP"/>
    </source>
</evidence>